<dbReference type="AlphaFoldDB" id="A0AAE9XGU5"/>
<evidence type="ECO:0000313" key="1">
    <source>
        <dbReference type="EMBL" id="WCG23461.1"/>
    </source>
</evidence>
<proteinExistence type="predicted"/>
<accession>A0AAE9XGU5</accession>
<dbReference type="RefSeq" id="WP_272163677.1">
    <property type="nucleotide sequence ID" value="NZ_CP116507.1"/>
</dbReference>
<dbReference type="Proteomes" id="UP001179600">
    <property type="component" value="Chromosome"/>
</dbReference>
<evidence type="ECO:0000313" key="2">
    <source>
        <dbReference type="Proteomes" id="UP001179600"/>
    </source>
</evidence>
<reference evidence="1" key="1">
    <citation type="submission" date="2023-01" db="EMBL/GenBank/DDBJ databases">
        <title>Oxazolidinone resistance genes in florfenicol resistant enterococci from beef cattle and veal calves at slaughter.</title>
        <authorList>
            <person name="Biggel M."/>
        </authorList>
    </citation>
    <scope>NUCLEOTIDE SEQUENCE</scope>
    <source>
        <strain evidence="1">K204-1</strain>
    </source>
</reference>
<gene>
    <name evidence="1" type="ORF">PML95_04330</name>
</gene>
<name>A0AAE9XGU5_9ENTE</name>
<sequence length="369" mass="42528">MNITSKRNNKVKQILDSFYENALNENLPIDETDYKEPLDELFDTHVWGFREILLVVIIGMKLDTEYKPSTALYDCSPRAIYEGPIKEFFIEKNIPHRKSGPLNIAKATPGLDMTWAAQRRPSAIAKQVVKLVNYLEDASEYSPQKIENVGISLVRRLVMESSRVESLSFEIEPTSNPDFLYTISRELINKAPDSGNTPQKLIAYLLKHYHQAKDTGLIVTGGDDRASVTSTTSNKPGDVNEESISGDIFKVYEVTVKPFDLARIRDSFDSILQYNEINQTDLNEIIVICREQDCPTDMKESTLSFYMGNYTYKNIIYYFLDIYEWIADKLIQMTPYGRINFYKELNSYISDINTAERVKLLWLELHNEE</sequence>
<protein>
    <submittedName>
        <fullName evidence="1">Uncharacterized protein</fullName>
    </submittedName>
</protein>
<organism evidence="1 2">
    <name type="scientific">Vagococcus lutrae</name>
    <dbReference type="NCBI Taxonomy" id="81947"/>
    <lineage>
        <taxon>Bacteria</taxon>
        <taxon>Bacillati</taxon>
        <taxon>Bacillota</taxon>
        <taxon>Bacilli</taxon>
        <taxon>Lactobacillales</taxon>
        <taxon>Enterococcaceae</taxon>
        <taxon>Vagococcus</taxon>
    </lineage>
</organism>
<dbReference type="EMBL" id="CP116507">
    <property type="protein sequence ID" value="WCG23461.1"/>
    <property type="molecule type" value="Genomic_DNA"/>
</dbReference>